<dbReference type="KEGG" id="tsph:KIH39_06475"/>
<sequence length="412" mass="47132">MSRSEPVTLPPKVTVFYHYFHPDDVVSARHFSDLCEGLAKRGWEVVAKPCNRGCRDESITYPKWEEWAGVKIHRLWRPNFKQSSGKGRLLNAFFMILRWSIASRHVSRHRREVMIVGTDPVLSVLVARFWKLIKPSCKIVHWCFDLYPEAPIAEGMFQENSRLIRLVRGSLKKAYKACDLIADLGPCMAQLLSRYQSQAKTTTLVPWALVEPNEPVTVDPNTRKELFGEAQLALLYSGSYGRAHSCAEFLELARHLKPNTDIQFNFAARGNRIEELKSQVTSDDSNVHFAGFAPESQLEKRLGSCDIHMVSLRPEWTGTVVPSKFFGALATGRSVLFSGSPNSAIAKWIEEFKVGWVLSKENIKEVADQLNRLASSPEQLLQMNRHCHQIYQTHFSKDHLLNRWDQELRELL</sequence>
<keyword evidence="2" id="KW-1185">Reference proteome</keyword>
<dbReference type="RefSeq" id="WP_213498460.1">
    <property type="nucleotide sequence ID" value="NZ_CP074694.1"/>
</dbReference>
<dbReference type="Gene3D" id="3.40.50.2000">
    <property type="entry name" value="Glycogen Phosphorylase B"/>
    <property type="match status" value="2"/>
</dbReference>
<evidence type="ECO:0000313" key="2">
    <source>
        <dbReference type="Proteomes" id="UP000676194"/>
    </source>
</evidence>
<dbReference type="PANTHER" id="PTHR12526">
    <property type="entry name" value="GLYCOSYLTRANSFERASE"/>
    <property type="match status" value="1"/>
</dbReference>
<dbReference type="SUPFAM" id="SSF53756">
    <property type="entry name" value="UDP-Glycosyltransferase/glycogen phosphorylase"/>
    <property type="match status" value="1"/>
</dbReference>
<protein>
    <submittedName>
        <fullName evidence="1">Glycosyltransferase family 4 protein</fullName>
    </submittedName>
</protein>
<dbReference type="EMBL" id="CP074694">
    <property type="protein sequence ID" value="QVL33552.1"/>
    <property type="molecule type" value="Genomic_DNA"/>
</dbReference>
<accession>A0A8E6B7Y9</accession>
<dbReference type="Pfam" id="PF13692">
    <property type="entry name" value="Glyco_trans_1_4"/>
    <property type="match status" value="1"/>
</dbReference>
<dbReference type="Proteomes" id="UP000676194">
    <property type="component" value="Chromosome"/>
</dbReference>
<name>A0A8E6B7Y9_9BACT</name>
<dbReference type="CDD" id="cd03794">
    <property type="entry name" value="GT4_WbuB-like"/>
    <property type="match status" value="1"/>
</dbReference>
<evidence type="ECO:0000313" key="1">
    <source>
        <dbReference type="EMBL" id="QVL33552.1"/>
    </source>
</evidence>
<dbReference type="AlphaFoldDB" id="A0A8E6B7Y9"/>
<organism evidence="1 2">
    <name type="scientific">Telmatocola sphagniphila</name>
    <dbReference type="NCBI Taxonomy" id="1123043"/>
    <lineage>
        <taxon>Bacteria</taxon>
        <taxon>Pseudomonadati</taxon>
        <taxon>Planctomycetota</taxon>
        <taxon>Planctomycetia</taxon>
        <taxon>Gemmatales</taxon>
        <taxon>Gemmataceae</taxon>
    </lineage>
</organism>
<reference evidence="1" key="1">
    <citation type="submission" date="2021-05" db="EMBL/GenBank/DDBJ databases">
        <title>Complete genome sequence of the cellulolytic planctomycete Telmatocola sphagniphila SP2T and characterization of the first cellulase from planctomycetes.</title>
        <authorList>
            <person name="Rakitin A.L."/>
            <person name="Beletsky A.V."/>
            <person name="Naumoff D.G."/>
            <person name="Kulichevskaya I.S."/>
            <person name="Mardanov A.V."/>
            <person name="Ravin N.V."/>
            <person name="Dedysh S.N."/>
        </authorList>
    </citation>
    <scope>NUCLEOTIDE SEQUENCE</scope>
    <source>
        <strain evidence="1">SP2T</strain>
    </source>
</reference>
<gene>
    <name evidence="1" type="ORF">KIH39_06475</name>
</gene>
<proteinExistence type="predicted"/>